<feature type="domain" description="C2H2-type" evidence="10">
    <location>
        <begin position="308"/>
        <end position="335"/>
    </location>
</feature>
<feature type="domain" description="ZAD" evidence="11">
    <location>
        <begin position="7"/>
        <end position="82"/>
    </location>
</feature>
<dbReference type="SUPFAM" id="SSF57667">
    <property type="entry name" value="beta-beta-alpha zinc fingers"/>
    <property type="match status" value="3"/>
</dbReference>
<feature type="domain" description="C2H2-type" evidence="10">
    <location>
        <begin position="364"/>
        <end position="391"/>
    </location>
</feature>
<feature type="binding site" evidence="8">
    <location>
        <position position="55"/>
    </location>
    <ligand>
        <name>Zn(2+)</name>
        <dbReference type="ChEBI" id="CHEBI:29105"/>
    </ligand>
</feature>
<dbReference type="PANTHER" id="PTHR16515">
    <property type="entry name" value="PR DOMAIN ZINC FINGER PROTEIN"/>
    <property type="match status" value="1"/>
</dbReference>
<dbReference type="Pfam" id="PF07776">
    <property type="entry name" value="zf-AD"/>
    <property type="match status" value="1"/>
</dbReference>
<dbReference type="PANTHER" id="PTHR16515:SF66">
    <property type="entry name" value="C2H2-TYPE DOMAIN-CONTAINING PROTEIN"/>
    <property type="match status" value="1"/>
</dbReference>
<dbReference type="AlphaFoldDB" id="A0AAU9EQK3"/>
<dbReference type="InterPro" id="IPR013087">
    <property type="entry name" value="Znf_C2H2_type"/>
</dbReference>
<evidence type="ECO:0000259" key="11">
    <source>
        <dbReference type="PROSITE" id="PS51915"/>
    </source>
</evidence>
<proteinExistence type="predicted"/>
<dbReference type="PROSITE" id="PS00028">
    <property type="entry name" value="ZINC_FINGER_C2H2_1"/>
    <property type="match status" value="5"/>
</dbReference>
<organism evidence="12 13">
    <name type="scientific">Drosophila madeirensis</name>
    <name type="common">Fruit fly</name>
    <dbReference type="NCBI Taxonomy" id="30013"/>
    <lineage>
        <taxon>Eukaryota</taxon>
        <taxon>Metazoa</taxon>
        <taxon>Ecdysozoa</taxon>
        <taxon>Arthropoda</taxon>
        <taxon>Hexapoda</taxon>
        <taxon>Insecta</taxon>
        <taxon>Pterygota</taxon>
        <taxon>Neoptera</taxon>
        <taxon>Endopterygota</taxon>
        <taxon>Diptera</taxon>
        <taxon>Brachycera</taxon>
        <taxon>Muscomorpha</taxon>
        <taxon>Ephydroidea</taxon>
        <taxon>Drosophilidae</taxon>
        <taxon>Drosophila</taxon>
        <taxon>Sophophora</taxon>
    </lineage>
</organism>
<dbReference type="InterPro" id="IPR036236">
    <property type="entry name" value="Znf_C2H2_sf"/>
</dbReference>
<protein>
    <submittedName>
        <fullName evidence="12">Zinc finger protein 62 homolog</fullName>
    </submittedName>
</protein>
<accession>A0AAU9EQK3</accession>
<feature type="binding site" evidence="8">
    <location>
        <position position="58"/>
    </location>
    <ligand>
        <name>Zn(2+)</name>
        <dbReference type="ChEBI" id="CHEBI:29105"/>
    </ligand>
</feature>
<keyword evidence="6" id="KW-0539">Nucleus</keyword>
<dbReference type="GO" id="GO:0005634">
    <property type="term" value="C:nucleus"/>
    <property type="evidence" value="ECO:0007669"/>
    <property type="project" value="UniProtKB-SubCell"/>
</dbReference>
<dbReference type="InterPro" id="IPR050331">
    <property type="entry name" value="Zinc_finger"/>
</dbReference>
<dbReference type="SMART" id="SM00355">
    <property type="entry name" value="ZnF_C2H2"/>
    <property type="match status" value="5"/>
</dbReference>
<dbReference type="SMART" id="SM00868">
    <property type="entry name" value="zf-AD"/>
    <property type="match status" value="1"/>
</dbReference>
<feature type="domain" description="C2H2-type" evidence="10">
    <location>
        <begin position="280"/>
        <end position="307"/>
    </location>
</feature>
<dbReference type="EMBL" id="AP029263">
    <property type="protein sequence ID" value="BFF89248.1"/>
    <property type="molecule type" value="Genomic_DNA"/>
</dbReference>
<keyword evidence="4 7" id="KW-0863">Zinc-finger</keyword>
<feature type="binding site" evidence="8">
    <location>
        <position position="9"/>
    </location>
    <ligand>
        <name>Zn(2+)</name>
        <dbReference type="ChEBI" id="CHEBI:29105"/>
    </ligand>
</feature>
<evidence type="ECO:0000313" key="13">
    <source>
        <dbReference type="Proteomes" id="UP001500889"/>
    </source>
</evidence>
<feature type="domain" description="C2H2-type" evidence="10">
    <location>
        <begin position="392"/>
        <end position="421"/>
    </location>
</feature>
<dbReference type="PROSITE" id="PS51915">
    <property type="entry name" value="ZAD"/>
    <property type="match status" value="1"/>
</dbReference>
<name>A0AAU9EQK3_DROMD</name>
<sequence>MFEWRQRLCRTCGTHIDKSSATPLFEGENYPMVIIIENITMSYLEKEHDMPELICQGCKRDLERFLEFRTKFMANNEFLQYKRNELQLQEFDSANDLVAAVNIEDKEIASEPQVAEDNETYDEPLLAVKHEDNTLENEAVVGGGKDKEPPLTTINVEDNTMDNDAEEPLLTAINVEDNTLDNDAVASLLAAVNIKDKEMDDNVEYKAMDDYAVEYLVSADEVIDNHVDVSPPLVPPDKGEEERDENGNKHIAVETQSSTLTIKRKPKRKPRQRKKSNKTWICHICEGEFKCSTYFKLHIMRHSGNKQIECDICHARYYTKPEMRRHRILHTDARPYACRFCDKTFRGCSSKAVHERSHTNERPFSCQYCDETFRSSATRRMHELVHTNSRNYHCESCDQSFLRSSHLTLHKRSKLHKRQVTGAMDD</sequence>
<feature type="binding site" evidence="8">
    <location>
        <position position="12"/>
    </location>
    <ligand>
        <name>Zn(2+)</name>
        <dbReference type="ChEBI" id="CHEBI:29105"/>
    </ligand>
</feature>
<dbReference type="SUPFAM" id="SSF57716">
    <property type="entry name" value="Glucocorticoid receptor-like (DNA-binding domain)"/>
    <property type="match status" value="1"/>
</dbReference>
<comment type="subcellular location">
    <subcellularLocation>
        <location evidence="1">Nucleus</location>
    </subcellularLocation>
</comment>
<feature type="domain" description="C2H2-type" evidence="10">
    <location>
        <begin position="336"/>
        <end position="363"/>
    </location>
</feature>
<keyword evidence="5 8" id="KW-0862">Zinc</keyword>
<keyword evidence="2 8" id="KW-0479">Metal-binding</keyword>
<dbReference type="GO" id="GO:0010468">
    <property type="term" value="P:regulation of gene expression"/>
    <property type="evidence" value="ECO:0007669"/>
    <property type="project" value="TreeGrafter"/>
</dbReference>
<keyword evidence="13" id="KW-1185">Reference proteome</keyword>
<evidence type="ECO:0000256" key="1">
    <source>
        <dbReference type="ARBA" id="ARBA00004123"/>
    </source>
</evidence>
<feature type="compositionally biased region" description="Basic residues" evidence="9">
    <location>
        <begin position="262"/>
        <end position="274"/>
    </location>
</feature>
<evidence type="ECO:0000256" key="4">
    <source>
        <dbReference type="ARBA" id="ARBA00022771"/>
    </source>
</evidence>
<dbReference type="InterPro" id="IPR012934">
    <property type="entry name" value="Znf_AD"/>
</dbReference>
<dbReference type="Proteomes" id="UP001500889">
    <property type="component" value="Chromosome O"/>
</dbReference>
<evidence type="ECO:0000256" key="2">
    <source>
        <dbReference type="ARBA" id="ARBA00022723"/>
    </source>
</evidence>
<dbReference type="GO" id="GO:0008270">
    <property type="term" value="F:zinc ion binding"/>
    <property type="evidence" value="ECO:0007669"/>
    <property type="project" value="UniProtKB-UniRule"/>
</dbReference>
<evidence type="ECO:0000256" key="9">
    <source>
        <dbReference type="SAM" id="MobiDB-lite"/>
    </source>
</evidence>
<dbReference type="PROSITE" id="PS50157">
    <property type="entry name" value="ZINC_FINGER_C2H2_2"/>
    <property type="match status" value="5"/>
</dbReference>
<dbReference type="Gene3D" id="3.30.160.60">
    <property type="entry name" value="Classic Zinc Finger"/>
    <property type="match status" value="4"/>
</dbReference>
<evidence type="ECO:0000256" key="7">
    <source>
        <dbReference type="PROSITE-ProRule" id="PRU00042"/>
    </source>
</evidence>
<evidence type="ECO:0000259" key="10">
    <source>
        <dbReference type="PROSITE" id="PS50157"/>
    </source>
</evidence>
<feature type="region of interest" description="Disordered" evidence="9">
    <location>
        <begin position="227"/>
        <end position="274"/>
    </location>
</feature>
<keyword evidence="3" id="KW-0677">Repeat</keyword>
<dbReference type="Gene3D" id="3.40.1800.20">
    <property type="match status" value="1"/>
</dbReference>
<evidence type="ECO:0000256" key="3">
    <source>
        <dbReference type="ARBA" id="ARBA00022737"/>
    </source>
</evidence>
<evidence type="ECO:0000256" key="8">
    <source>
        <dbReference type="PROSITE-ProRule" id="PRU01263"/>
    </source>
</evidence>
<evidence type="ECO:0000256" key="6">
    <source>
        <dbReference type="ARBA" id="ARBA00023242"/>
    </source>
</evidence>
<gene>
    <name evidence="12" type="ORF">DMAD_08042</name>
</gene>
<reference evidence="12 13" key="1">
    <citation type="submission" date="2024-02" db="EMBL/GenBank/DDBJ databases">
        <title>A chromosome-level genome assembly of Drosophila madeirensis, a fruit fly species endemic to Madeira island.</title>
        <authorList>
            <person name="Tomihara K."/>
            <person name="Llopart A."/>
            <person name="Yamamoto D."/>
        </authorList>
    </citation>
    <scope>NUCLEOTIDE SEQUENCE [LARGE SCALE GENOMIC DNA]</scope>
    <source>
        <strain evidence="12 13">RF1</strain>
    </source>
</reference>
<evidence type="ECO:0000256" key="5">
    <source>
        <dbReference type="ARBA" id="ARBA00022833"/>
    </source>
</evidence>
<evidence type="ECO:0000313" key="12">
    <source>
        <dbReference type="EMBL" id="BFF89248.1"/>
    </source>
</evidence>
<feature type="compositionally biased region" description="Basic and acidic residues" evidence="9">
    <location>
        <begin position="237"/>
        <end position="252"/>
    </location>
</feature>